<proteinExistence type="predicted"/>
<dbReference type="AlphaFoldDB" id="U2DVV6"/>
<reference evidence="1 2" key="1">
    <citation type="submission" date="2013-08" db="EMBL/GenBank/DDBJ databases">
        <authorList>
            <person name="Weinstock G."/>
            <person name="Sodergren E."/>
            <person name="Wylie T."/>
            <person name="Fulton L."/>
            <person name="Fulton R."/>
            <person name="Fronick C."/>
            <person name="O'Laughlin M."/>
            <person name="Godfrey J."/>
            <person name="Miner T."/>
            <person name="Herter B."/>
            <person name="Appelbaum E."/>
            <person name="Cordes M."/>
            <person name="Lek S."/>
            <person name="Wollam A."/>
            <person name="Pepin K.H."/>
            <person name="Palsikar V.B."/>
            <person name="Mitreva M."/>
            <person name="Wilson R.K."/>
        </authorList>
    </citation>
    <scope>NUCLEOTIDE SEQUENCE [LARGE SCALE GENOMIC DNA]</scope>
    <source>
        <strain evidence="1 2">F0041</strain>
    </source>
</reference>
<accession>U2DVV6</accession>
<dbReference type="HOGENOM" id="CLU_3229859_0_0_10"/>
<gene>
    <name evidence="1" type="ORF">HMPREF1981_02549</name>
</gene>
<evidence type="ECO:0000313" key="1">
    <source>
        <dbReference type="EMBL" id="ERI83946.1"/>
    </source>
</evidence>
<dbReference type="PATRIC" id="fig|1321819.3.peg.2350"/>
<sequence>MVHVRQTYWRLKGKACGWNEKGVMPSRIFGMCYACFSQSQSCV</sequence>
<dbReference type="Proteomes" id="UP000016496">
    <property type="component" value="Unassembled WGS sequence"/>
</dbReference>
<name>U2DVV6_9BACE</name>
<dbReference type="EMBL" id="AWSV01000138">
    <property type="protein sequence ID" value="ERI83946.1"/>
    <property type="molecule type" value="Genomic_DNA"/>
</dbReference>
<comment type="caution">
    <text evidence="1">The sequence shown here is derived from an EMBL/GenBank/DDBJ whole genome shotgun (WGS) entry which is preliminary data.</text>
</comment>
<evidence type="ECO:0000313" key="2">
    <source>
        <dbReference type="Proteomes" id="UP000016496"/>
    </source>
</evidence>
<organism evidence="1 2">
    <name type="scientific">Bacteroides pyogenes F0041</name>
    <dbReference type="NCBI Taxonomy" id="1321819"/>
    <lineage>
        <taxon>Bacteria</taxon>
        <taxon>Pseudomonadati</taxon>
        <taxon>Bacteroidota</taxon>
        <taxon>Bacteroidia</taxon>
        <taxon>Bacteroidales</taxon>
        <taxon>Bacteroidaceae</taxon>
        <taxon>Bacteroides</taxon>
    </lineage>
</organism>
<protein>
    <submittedName>
        <fullName evidence="1">Uncharacterized protein</fullName>
    </submittedName>
</protein>